<dbReference type="SMART" id="SM00487">
    <property type="entry name" value="DEXDc"/>
    <property type="match status" value="1"/>
</dbReference>
<organism evidence="16 17">
    <name type="scientific">Oceanococcus atlanticus</name>
    <dbReference type="NCBI Taxonomy" id="1317117"/>
    <lineage>
        <taxon>Bacteria</taxon>
        <taxon>Pseudomonadati</taxon>
        <taxon>Pseudomonadota</taxon>
        <taxon>Gammaproteobacteria</taxon>
        <taxon>Chromatiales</taxon>
        <taxon>Oceanococcaceae</taxon>
        <taxon>Oceanococcus</taxon>
    </lineage>
</organism>
<dbReference type="PROSITE" id="PS51192">
    <property type="entry name" value="HELICASE_ATP_BIND_1"/>
    <property type="match status" value="1"/>
</dbReference>
<dbReference type="GO" id="GO:0016787">
    <property type="term" value="F:hydrolase activity"/>
    <property type="evidence" value="ECO:0007669"/>
    <property type="project" value="UniProtKB-KW"/>
</dbReference>
<keyword evidence="5 13" id="KW-0378">Hydrolase</keyword>
<dbReference type="InterPro" id="IPR047112">
    <property type="entry name" value="RecG/Mfd"/>
</dbReference>
<dbReference type="InterPro" id="IPR004576">
    <property type="entry name" value="Mfd"/>
</dbReference>
<dbReference type="Pfam" id="PF00270">
    <property type="entry name" value="DEAD"/>
    <property type="match status" value="1"/>
</dbReference>
<dbReference type="Gene3D" id="3.40.50.11180">
    <property type="match status" value="1"/>
</dbReference>
<dbReference type="AlphaFoldDB" id="A0A1Y1SD74"/>
<dbReference type="CDD" id="cd18810">
    <property type="entry name" value="SF2_C_TRCF"/>
    <property type="match status" value="1"/>
</dbReference>
<keyword evidence="8 13" id="KW-0238">DNA-binding</keyword>
<dbReference type="SMART" id="SM00490">
    <property type="entry name" value="HELICc"/>
    <property type="match status" value="1"/>
</dbReference>
<dbReference type="Pfam" id="PF21132">
    <property type="entry name" value="MFD_D3"/>
    <property type="match status" value="1"/>
</dbReference>
<evidence type="ECO:0000259" key="15">
    <source>
        <dbReference type="PROSITE" id="PS51194"/>
    </source>
</evidence>
<dbReference type="Gene3D" id="3.90.1150.50">
    <property type="entry name" value="Transcription-repair-coupling factor, D7 domain"/>
    <property type="match status" value="1"/>
</dbReference>
<evidence type="ECO:0000313" key="16">
    <source>
        <dbReference type="EMBL" id="ORE86144.1"/>
    </source>
</evidence>
<name>A0A1Y1SD74_9GAMM</name>
<dbReference type="GO" id="GO:0005524">
    <property type="term" value="F:ATP binding"/>
    <property type="evidence" value="ECO:0007669"/>
    <property type="project" value="UniProtKB-UniRule"/>
</dbReference>
<keyword evidence="6" id="KW-0347">Helicase</keyword>
<dbReference type="Gene3D" id="3.30.2060.10">
    <property type="entry name" value="Penicillin-binding protein 1b domain"/>
    <property type="match status" value="1"/>
</dbReference>
<accession>A0A1Y1SD74</accession>
<dbReference type="FunFam" id="3.40.50.300:FF:000546">
    <property type="entry name" value="Transcription-repair-coupling factor"/>
    <property type="match status" value="1"/>
</dbReference>
<evidence type="ECO:0000256" key="9">
    <source>
        <dbReference type="ARBA" id="ARBA00023204"/>
    </source>
</evidence>
<dbReference type="GO" id="GO:0006355">
    <property type="term" value="P:regulation of DNA-templated transcription"/>
    <property type="evidence" value="ECO:0007669"/>
    <property type="project" value="UniProtKB-UniRule"/>
</dbReference>
<evidence type="ECO:0000256" key="12">
    <source>
        <dbReference type="ARBA" id="ARBA00070128"/>
    </source>
</evidence>
<evidence type="ECO:0000256" key="8">
    <source>
        <dbReference type="ARBA" id="ARBA00023125"/>
    </source>
</evidence>
<dbReference type="GO" id="GO:0003678">
    <property type="term" value="F:DNA helicase activity"/>
    <property type="evidence" value="ECO:0007669"/>
    <property type="project" value="TreeGrafter"/>
</dbReference>
<keyword evidence="17" id="KW-1185">Reference proteome</keyword>
<dbReference type="Proteomes" id="UP000192342">
    <property type="component" value="Unassembled WGS sequence"/>
</dbReference>
<dbReference type="InterPro" id="IPR037235">
    <property type="entry name" value="TRCF-like_C_D7"/>
</dbReference>
<comment type="subcellular location">
    <subcellularLocation>
        <location evidence="1 13">Cytoplasm</location>
    </subcellularLocation>
</comment>
<dbReference type="FunFam" id="3.40.50.300:FF:000300">
    <property type="entry name" value="Transcription-repair-coupling factor"/>
    <property type="match status" value="1"/>
</dbReference>
<dbReference type="InterPro" id="IPR014001">
    <property type="entry name" value="Helicase_ATP-bd"/>
</dbReference>
<dbReference type="PANTHER" id="PTHR47964">
    <property type="entry name" value="ATP-DEPENDENT DNA HELICASE HOMOLOG RECG, CHLOROPLASTIC"/>
    <property type="match status" value="1"/>
</dbReference>
<protein>
    <recommendedName>
        <fullName evidence="12 13">Transcription-repair-coupling factor</fullName>
        <shortName evidence="13">TRCF</shortName>
        <ecNumber evidence="13">3.6.4.-</ecNumber>
    </recommendedName>
</protein>
<evidence type="ECO:0000256" key="11">
    <source>
        <dbReference type="ARBA" id="ARBA00061399"/>
    </source>
</evidence>
<evidence type="ECO:0000259" key="14">
    <source>
        <dbReference type="PROSITE" id="PS51192"/>
    </source>
</evidence>
<evidence type="ECO:0000256" key="7">
    <source>
        <dbReference type="ARBA" id="ARBA00022840"/>
    </source>
</evidence>
<dbReference type="SMART" id="SM00982">
    <property type="entry name" value="TRCF"/>
    <property type="match status" value="1"/>
</dbReference>
<dbReference type="InterPro" id="IPR048635">
    <property type="entry name" value="MFD_D3"/>
</dbReference>
<proteinExistence type="inferred from homology"/>
<dbReference type="InterPro" id="IPR027417">
    <property type="entry name" value="P-loop_NTPase"/>
</dbReference>
<dbReference type="InterPro" id="IPR036101">
    <property type="entry name" value="CarD-like/TRCF_RID_sf"/>
</dbReference>
<reference evidence="16 17" key="1">
    <citation type="submission" date="2013-04" db="EMBL/GenBank/DDBJ databases">
        <title>Oceanococcus atlanticus 22II-S10r2 Genome Sequencing.</title>
        <authorList>
            <person name="Lai Q."/>
            <person name="Li G."/>
            <person name="Shao Z."/>
        </authorList>
    </citation>
    <scope>NUCLEOTIDE SEQUENCE [LARGE SCALE GENOMIC DNA]</scope>
    <source>
        <strain evidence="16 17">22II-S10r2</strain>
    </source>
</reference>
<evidence type="ECO:0000256" key="10">
    <source>
        <dbReference type="ARBA" id="ARBA00061104"/>
    </source>
</evidence>
<dbReference type="Pfam" id="PF03461">
    <property type="entry name" value="TRCF"/>
    <property type="match status" value="1"/>
</dbReference>
<dbReference type="Gene3D" id="3.40.50.300">
    <property type="entry name" value="P-loop containing nucleotide triphosphate hydrolases"/>
    <property type="match status" value="2"/>
</dbReference>
<evidence type="ECO:0000256" key="6">
    <source>
        <dbReference type="ARBA" id="ARBA00022806"/>
    </source>
</evidence>
<evidence type="ECO:0000256" key="13">
    <source>
        <dbReference type="HAMAP-Rule" id="MF_00969"/>
    </source>
</evidence>
<comment type="caution">
    <text evidence="16">The sequence shown here is derived from an EMBL/GenBank/DDBJ whole genome shotgun (WGS) entry which is preliminary data.</text>
</comment>
<dbReference type="Pfam" id="PF00271">
    <property type="entry name" value="Helicase_C"/>
    <property type="match status" value="1"/>
</dbReference>
<dbReference type="InterPro" id="IPR011545">
    <property type="entry name" value="DEAD/DEAH_box_helicase_dom"/>
</dbReference>
<evidence type="ECO:0000256" key="4">
    <source>
        <dbReference type="ARBA" id="ARBA00022763"/>
    </source>
</evidence>
<comment type="function">
    <text evidence="13">Couples transcription and DNA repair by recognizing RNA polymerase (RNAP) stalled at DNA lesions. Mediates ATP-dependent release of RNAP and its truncated transcript from the DNA, and recruitment of nucleotide excision repair machinery to the damaged site.</text>
</comment>
<dbReference type="CDD" id="cd17991">
    <property type="entry name" value="DEXHc_TRCF"/>
    <property type="match status" value="1"/>
</dbReference>
<dbReference type="GO" id="GO:0000716">
    <property type="term" value="P:transcription-coupled nucleotide-excision repair, DNA damage recognition"/>
    <property type="evidence" value="ECO:0007669"/>
    <property type="project" value="UniProtKB-UniRule"/>
</dbReference>
<dbReference type="EMBL" id="AQQV01000003">
    <property type="protein sequence ID" value="ORE86144.1"/>
    <property type="molecule type" value="Genomic_DNA"/>
</dbReference>
<evidence type="ECO:0000256" key="2">
    <source>
        <dbReference type="ARBA" id="ARBA00022490"/>
    </source>
</evidence>
<keyword evidence="3 13" id="KW-0547">Nucleotide-binding</keyword>
<dbReference type="EC" id="3.6.4.-" evidence="13"/>
<keyword evidence="4 13" id="KW-0227">DNA damage</keyword>
<evidence type="ECO:0000256" key="3">
    <source>
        <dbReference type="ARBA" id="ARBA00022741"/>
    </source>
</evidence>
<dbReference type="InterPro" id="IPR001650">
    <property type="entry name" value="Helicase_C-like"/>
</dbReference>
<dbReference type="PANTHER" id="PTHR47964:SF1">
    <property type="entry name" value="ATP-DEPENDENT DNA HELICASE HOMOLOG RECG, CHLOROPLASTIC"/>
    <property type="match status" value="1"/>
</dbReference>
<dbReference type="GO" id="GO:0005737">
    <property type="term" value="C:cytoplasm"/>
    <property type="evidence" value="ECO:0007669"/>
    <property type="project" value="UniProtKB-SubCell"/>
</dbReference>
<dbReference type="RefSeq" id="WP_083562267.1">
    <property type="nucleotide sequence ID" value="NZ_AQQV01000003.1"/>
</dbReference>
<evidence type="ECO:0000256" key="5">
    <source>
        <dbReference type="ARBA" id="ARBA00022801"/>
    </source>
</evidence>
<gene>
    <name evidence="13" type="primary">mfd</name>
    <name evidence="16" type="ORF">ATO7_12643</name>
</gene>
<evidence type="ECO:0000256" key="1">
    <source>
        <dbReference type="ARBA" id="ARBA00004496"/>
    </source>
</evidence>
<feature type="domain" description="Helicase C-terminal" evidence="15">
    <location>
        <begin position="764"/>
        <end position="930"/>
    </location>
</feature>
<dbReference type="Pfam" id="PF17757">
    <property type="entry name" value="UvrB_inter"/>
    <property type="match status" value="1"/>
</dbReference>
<dbReference type="SUPFAM" id="SSF143517">
    <property type="entry name" value="TRCF domain-like"/>
    <property type="match status" value="1"/>
</dbReference>
<dbReference type="HAMAP" id="MF_00969">
    <property type="entry name" value="TRCF"/>
    <property type="match status" value="1"/>
</dbReference>
<feature type="domain" description="Helicase ATP-binding" evidence="14">
    <location>
        <begin position="594"/>
        <end position="755"/>
    </location>
</feature>
<sequence>MSTDTPPANYGRYPIDRLAPGLCDAAQRSRRPLLVVAADEQDAYRLEEALRFYANGLEVVHFPDPETLPYDLYSPHQELISERLGLLYQLGQMNSGVIVTSPSCLMQRLPPQDYLGQRALFVKQGQRLDLEQERSRLAAAGYSAVGEVYHHGEYAVRGSILDIFPMGERSAFRIDLFDDEVDSIRLFDPDTQRSSDKIEAIRLLPTREVPLDKSAIEHFRERYRTRFPGDIHRSRIYADISKGVAPGGIEYYLPLFFDSTATLFDYLPETCMVSLCCDDSALQQHWDQIISRHDERGHDIERPLLAPQEVFLSPQQAREAMAGFAAHRAEAAAPAAALEISAQTVSAEHPKRVLEAIESAERVLFVAASAGRREKLAEVLGEHGITAKRQDSWADFIAARNRYGLTAGNLERGCSLKDGAIRVVTEGDLFGPRPPVRRKRKAGRDAESLLKDLNDLSIGMPVVHRDHGVGLYQGLSKLDVGNLEQEFLTLEYKGGDRIYVPVTSLNLVHRYTGGDSEHPPLHGLGSDRWKKTREKAAKRIRDVAAELLEIQARRAARQGRETEADIYEYERFASGFPFTETEDQAQAIGDVLGDMARAQPMDRVVCGDVGFGKTEVALRAAFVAAQAGRQVCVLVPTTLLARQHLQTFLDRFADWPIRVEGLSRLKSAKQQDGLLAQLADGQVDIVIGTHRLLQKDVKFKDLGLVIIDEEQRFGVRHKERMKALRAEVDMLTLTATPIPRTLNMSMSGLRDLSIIATPPTRRLAIKTFVSEWENAVIREACQRELKRGGQIYFLHNRVQDIQRIADEVREIVPEARVAVAHGQMNERELEQVMLDFYHNRFNLLVATTIIESGIDIPNANTIIINRADHLGLAQLHQLRGRVGRSHHRAYAYLLVPDKRQLTKDAEQRLAAIEAMGELGAGFQLATHDLEIRGAGELLGEEQSGQIQEIGFTLYTDMLNRAVRALKRGEIPDVGLDDGAGVEVDLGVAALLPDDYIPDVNTRLVLYKRINNTTTAAELDELKIELIDRFGLPPEASENLFVVHAVRVAAEPLQLARIEAMDEGARLHFGNPDAIDPERVIGLIQSNPRLYRLHGDKRLDIQLTMLKLSDRREAIVSVLTALSGPTPG</sequence>
<dbReference type="SUPFAM" id="SSF141259">
    <property type="entry name" value="CarD-like"/>
    <property type="match status" value="1"/>
</dbReference>
<keyword evidence="9 13" id="KW-0234">DNA repair</keyword>
<dbReference type="OrthoDB" id="9804325at2"/>
<keyword evidence="2 13" id="KW-0963">Cytoplasm</keyword>
<dbReference type="NCBIfam" id="TIGR00580">
    <property type="entry name" value="mfd"/>
    <property type="match status" value="1"/>
</dbReference>
<dbReference type="Gene3D" id="2.40.10.170">
    <property type="match status" value="1"/>
</dbReference>
<dbReference type="InterPro" id="IPR003711">
    <property type="entry name" value="CarD-like/TRCF_RID"/>
</dbReference>
<dbReference type="InterPro" id="IPR041471">
    <property type="entry name" value="UvrB_inter"/>
</dbReference>
<dbReference type="SMART" id="SM01058">
    <property type="entry name" value="CarD_TRCF"/>
    <property type="match status" value="1"/>
</dbReference>
<comment type="similarity">
    <text evidence="11 13">In the C-terminal section; belongs to the helicase family. RecG subfamily.</text>
</comment>
<dbReference type="PROSITE" id="PS51194">
    <property type="entry name" value="HELICASE_CTER"/>
    <property type="match status" value="1"/>
</dbReference>
<dbReference type="STRING" id="1317117.ATO7_12643"/>
<evidence type="ECO:0000313" key="17">
    <source>
        <dbReference type="Proteomes" id="UP000192342"/>
    </source>
</evidence>
<comment type="similarity">
    <text evidence="10 13">In the N-terminal section; belongs to the UvrB family.</text>
</comment>
<keyword evidence="7 13" id="KW-0067">ATP-binding</keyword>
<dbReference type="Pfam" id="PF02559">
    <property type="entry name" value="CarD_TRCF_RID"/>
    <property type="match status" value="1"/>
</dbReference>
<dbReference type="Gene3D" id="3.40.50.11140">
    <property type="match status" value="1"/>
</dbReference>
<dbReference type="GO" id="GO:0003684">
    <property type="term" value="F:damaged DNA binding"/>
    <property type="evidence" value="ECO:0007669"/>
    <property type="project" value="InterPro"/>
</dbReference>
<dbReference type="InterPro" id="IPR005118">
    <property type="entry name" value="TRCF_C"/>
</dbReference>
<dbReference type="SUPFAM" id="SSF52540">
    <property type="entry name" value="P-loop containing nucleoside triphosphate hydrolases"/>
    <property type="match status" value="3"/>
</dbReference>